<dbReference type="InterPro" id="IPR050713">
    <property type="entry name" value="RTP_Phos/Ushers"/>
</dbReference>
<organism evidence="4 5">
    <name type="scientific">Fukomys damarensis</name>
    <name type="common">Damaraland mole rat</name>
    <name type="synonym">Cryptomys damarensis</name>
    <dbReference type="NCBI Taxonomy" id="885580"/>
    <lineage>
        <taxon>Eukaryota</taxon>
        <taxon>Metazoa</taxon>
        <taxon>Chordata</taxon>
        <taxon>Craniata</taxon>
        <taxon>Vertebrata</taxon>
        <taxon>Euteleostomi</taxon>
        <taxon>Mammalia</taxon>
        <taxon>Eutheria</taxon>
        <taxon>Euarchontoglires</taxon>
        <taxon>Glires</taxon>
        <taxon>Rodentia</taxon>
        <taxon>Hystricomorpha</taxon>
        <taxon>Bathyergidae</taxon>
        <taxon>Fukomys</taxon>
    </lineage>
</organism>
<dbReference type="AlphaFoldDB" id="A0A091DCM2"/>
<accession>A0A091DCM2</accession>
<dbReference type="FunFam" id="2.60.40.10:FF:000082">
    <property type="entry name" value="receptor-type tyrosine-protein phosphatase delta isoform X2"/>
    <property type="match status" value="1"/>
</dbReference>
<dbReference type="PANTHER" id="PTHR46957:SF6">
    <property type="entry name" value="PROTEIN-TYROSINE-PHOSPHATASE"/>
    <property type="match status" value="1"/>
</dbReference>
<feature type="compositionally biased region" description="Pro residues" evidence="2">
    <location>
        <begin position="324"/>
        <end position="333"/>
    </location>
</feature>
<evidence type="ECO:0000256" key="1">
    <source>
        <dbReference type="ARBA" id="ARBA00004479"/>
    </source>
</evidence>
<dbReference type="Gene3D" id="2.60.40.10">
    <property type="entry name" value="Immunoglobulins"/>
    <property type="match status" value="4"/>
</dbReference>
<dbReference type="SUPFAM" id="SSF49265">
    <property type="entry name" value="Fibronectin type III"/>
    <property type="match status" value="2"/>
</dbReference>
<dbReference type="GO" id="GO:0016020">
    <property type="term" value="C:membrane"/>
    <property type="evidence" value="ECO:0007669"/>
    <property type="project" value="UniProtKB-SubCell"/>
</dbReference>
<dbReference type="PANTHER" id="PTHR46957">
    <property type="entry name" value="CYTOKINE RECEPTOR"/>
    <property type="match status" value="1"/>
</dbReference>
<comment type="subcellular location">
    <subcellularLocation>
        <location evidence="1">Membrane</location>
        <topology evidence="1">Single-pass type I membrane protein</topology>
    </subcellularLocation>
</comment>
<feature type="region of interest" description="Disordered" evidence="2">
    <location>
        <begin position="293"/>
        <end position="333"/>
    </location>
</feature>
<evidence type="ECO:0000256" key="2">
    <source>
        <dbReference type="SAM" id="MobiDB-lite"/>
    </source>
</evidence>
<feature type="domain" description="Fibronectin type-III" evidence="3">
    <location>
        <begin position="1"/>
        <end position="91"/>
    </location>
</feature>
<dbReference type="InterPro" id="IPR003961">
    <property type="entry name" value="FN3_dom"/>
</dbReference>
<dbReference type="InterPro" id="IPR013783">
    <property type="entry name" value="Ig-like_fold"/>
</dbReference>
<dbReference type="InterPro" id="IPR036116">
    <property type="entry name" value="FN3_sf"/>
</dbReference>
<dbReference type="SMART" id="SM00060">
    <property type="entry name" value="FN3"/>
    <property type="match status" value="3"/>
</dbReference>
<reference evidence="4 5" key="1">
    <citation type="submission" date="2013-11" db="EMBL/GenBank/DDBJ databases">
        <title>The Damaraland mole rat (Fukomys damarensis) genome and evolution of African mole rats.</title>
        <authorList>
            <person name="Gladyshev V.N."/>
            <person name="Fang X."/>
        </authorList>
    </citation>
    <scope>NUCLEOTIDE SEQUENCE [LARGE SCALE GENOMIC DNA]</scope>
    <source>
        <tissue evidence="4">Liver</tissue>
    </source>
</reference>
<sequence>MRSTAILVSWRPPPPDTHNGALVGYSVRYRPLGSDDPEPKEVNGIPPTTTQILLEALEKWTEYRITAVAHTEEMVITNLEPETAYSITVAAYTMKGDGARSKPKVVVTKGAVLGRPTLTVQQTSEGSLLARWEPPPGVPAEDQVLGYRLQFGREDATPLATLEFPASEDHYTAAGVHKGATYVFRLAARSRGGLGEEAAEVLSIPEDAPRGHPQILEAAGNASAGTVLLRWLPPGPAERNGVIVKYTVAVREAGALGPPRETELPAAAEPGAENTLTLRGLKPDVAYDLQVRAHTRRGPGPYSPPVRYRTFLRDQGRRGHPASQPDPAPLPPR</sequence>
<evidence type="ECO:0000313" key="4">
    <source>
        <dbReference type="EMBL" id="KFO28817.1"/>
    </source>
</evidence>
<keyword evidence="4" id="KW-0675">Receptor</keyword>
<evidence type="ECO:0000259" key="3">
    <source>
        <dbReference type="PROSITE" id="PS50853"/>
    </source>
</evidence>
<dbReference type="CDD" id="cd00063">
    <property type="entry name" value="FN3"/>
    <property type="match status" value="3"/>
</dbReference>
<dbReference type="FunFam" id="2.60.40.10:FF:000549">
    <property type="entry name" value="Protein tyrosine phosphatase, receptor type S"/>
    <property type="match status" value="1"/>
</dbReference>
<dbReference type="EMBL" id="KN122676">
    <property type="protein sequence ID" value="KFO28817.1"/>
    <property type="molecule type" value="Genomic_DNA"/>
</dbReference>
<dbReference type="Proteomes" id="UP000028990">
    <property type="component" value="Unassembled WGS sequence"/>
</dbReference>
<feature type="domain" description="Fibronectin type-III" evidence="3">
    <location>
        <begin position="212"/>
        <end position="314"/>
    </location>
</feature>
<gene>
    <name evidence="4" type="ORF">H920_09759</name>
</gene>
<name>A0A091DCM2_FUKDA</name>
<dbReference type="PRINTS" id="PR00014">
    <property type="entry name" value="FNTYPEIII"/>
</dbReference>
<feature type="domain" description="Fibronectin type-III" evidence="3">
    <location>
        <begin position="112"/>
        <end position="211"/>
    </location>
</feature>
<dbReference type="Pfam" id="PF00041">
    <property type="entry name" value="fn3"/>
    <property type="match status" value="3"/>
</dbReference>
<proteinExistence type="predicted"/>
<dbReference type="PROSITE" id="PS50853">
    <property type="entry name" value="FN3"/>
    <property type="match status" value="3"/>
</dbReference>
<protein>
    <submittedName>
        <fullName evidence="4">Receptor-type tyrosine-protein phosphatase S</fullName>
    </submittedName>
</protein>
<evidence type="ECO:0000313" key="5">
    <source>
        <dbReference type="Proteomes" id="UP000028990"/>
    </source>
</evidence>
<keyword evidence="5" id="KW-1185">Reference proteome</keyword>